<dbReference type="InterPro" id="IPR002350">
    <property type="entry name" value="Kazal_dom"/>
</dbReference>
<reference evidence="11" key="1">
    <citation type="journal article" date="2019" name="Plant J.">
        <title>Chlorella vulgaris genome assembly and annotation reveals the molecular basis for metabolic acclimation to high light conditions.</title>
        <authorList>
            <person name="Cecchin M."/>
            <person name="Marcolungo L."/>
            <person name="Rossato M."/>
            <person name="Girolomoni L."/>
            <person name="Cosentino E."/>
            <person name="Cuine S."/>
            <person name="Li-Beisson Y."/>
            <person name="Delledonne M."/>
            <person name="Ballottari M."/>
        </authorList>
    </citation>
    <scope>NUCLEOTIDE SEQUENCE</scope>
    <source>
        <strain evidence="11">211/11P</strain>
    </source>
</reference>
<dbReference type="SUPFAM" id="SSF100895">
    <property type="entry name" value="Kazal-type serine protease inhibitors"/>
    <property type="match status" value="1"/>
</dbReference>
<dbReference type="PROSITE" id="PS51465">
    <property type="entry name" value="KAZAL_2"/>
    <property type="match status" value="1"/>
</dbReference>
<feature type="signal peptide" evidence="9">
    <location>
        <begin position="1"/>
        <end position="18"/>
    </location>
</feature>
<keyword evidence="5" id="KW-0136">Cellulose degradation</keyword>
<keyword evidence="9" id="KW-0732">Signal</keyword>
<feature type="chain" id="PRO_5039481442" description="cellulase" evidence="9">
    <location>
        <begin position="19"/>
        <end position="660"/>
    </location>
</feature>
<keyword evidence="8" id="KW-0624">Polysaccharide degradation</keyword>
<evidence type="ECO:0000313" key="12">
    <source>
        <dbReference type="Proteomes" id="UP001055712"/>
    </source>
</evidence>
<organism evidence="11 12">
    <name type="scientific">Chlorella vulgaris</name>
    <name type="common">Green alga</name>
    <dbReference type="NCBI Taxonomy" id="3077"/>
    <lineage>
        <taxon>Eukaryota</taxon>
        <taxon>Viridiplantae</taxon>
        <taxon>Chlorophyta</taxon>
        <taxon>core chlorophytes</taxon>
        <taxon>Trebouxiophyceae</taxon>
        <taxon>Chlorellales</taxon>
        <taxon>Chlorellaceae</taxon>
        <taxon>Chlorella clade</taxon>
        <taxon>Chlorella</taxon>
    </lineage>
</organism>
<evidence type="ECO:0000256" key="4">
    <source>
        <dbReference type="ARBA" id="ARBA00022801"/>
    </source>
</evidence>
<dbReference type="InterPro" id="IPR008928">
    <property type="entry name" value="6-hairpin_glycosidase_sf"/>
</dbReference>
<dbReference type="GO" id="GO:0030245">
    <property type="term" value="P:cellulose catabolic process"/>
    <property type="evidence" value="ECO:0007669"/>
    <property type="project" value="UniProtKB-KW"/>
</dbReference>
<proteinExistence type="inferred from homology"/>
<dbReference type="Proteomes" id="UP001055712">
    <property type="component" value="Unassembled WGS sequence"/>
</dbReference>
<dbReference type="AlphaFoldDB" id="A0A9D4YT90"/>
<dbReference type="SMART" id="SM00280">
    <property type="entry name" value="KAZAL"/>
    <property type="match status" value="1"/>
</dbReference>
<evidence type="ECO:0000313" key="11">
    <source>
        <dbReference type="EMBL" id="KAI3425002.1"/>
    </source>
</evidence>
<evidence type="ECO:0000256" key="5">
    <source>
        <dbReference type="ARBA" id="ARBA00023001"/>
    </source>
</evidence>
<sequence length="660" mass="72208">MRTAAVLALLLLASAAAAQTASYQRHGAEFCNCPSTDDPVCGTDQQTYLNECIMGCVSAIKAKDGPCDPKCYPPSAESEGGDWESRQPVCASGITYANEAEAMYDGYPSSCINPGVCTYVRVNGKDISYEPTTGGKGKKWQAAAANTAFPDKSSGAGYAYNEALTKALIYYDAQISGMIAPAYKRLAWRDNSCFDCEGKYGEDLSGGYYESGGSGLKLGAISAYTTAYLATTALWFGGGYNQTGLLDDIKFKVKWGADFLIQSHVEPYIFMGSMGNNTEDFDMYAPVELYEQYAPKRIVGYCTKDQPCSEITADAAAALAAASELLKADNPAWSASALQHARQLYAFATEYPGSYADISGDPAMEIHGYFYSSIGGYMDELAMAAAVMYKVTGEEQYKTDAEEYFDQAEYSNTQEVGANKPLAAVLMAQLDPGTSKYFVEAKKYFDEYLEGSITHTDCGSAYPYHWGSLTHGSNVATLGLFHARNPAVDRDFAARLINYGQFQVDYVLGDCGRSWMVGFGEKYPQYLHQEHSYNSILVWRNASDPLGVRVPGTYQLGPLTVEKTGRPQMWMKGMMDFLGNYFPARHIAYGTLFGAPLINDGMVLSRRDYTYTEPTIVYNSAITGALAGLAEYYGQGRWQGELKEVNDVDYRPYLLKPAAQ</sequence>
<evidence type="ECO:0000256" key="7">
    <source>
        <dbReference type="ARBA" id="ARBA00023295"/>
    </source>
</evidence>
<comment type="catalytic activity">
    <reaction evidence="1">
        <text>Endohydrolysis of (1-&gt;4)-beta-D-glucosidic linkages in cellulose, lichenin and cereal beta-D-glucans.</text>
        <dbReference type="EC" id="3.2.1.4"/>
    </reaction>
</comment>
<dbReference type="PANTHER" id="PTHR22298">
    <property type="entry name" value="ENDO-1,4-BETA-GLUCANASE"/>
    <property type="match status" value="1"/>
</dbReference>
<keyword evidence="7" id="KW-0326">Glycosidase</keyword>
<keyword evidence="6" id="KW-0119">Carbohydrate metabolism</keyword>
<reference evidence="11" key="2">
    <citation type="submission" date="2020-11" db="EMBL/GenBank/DDBJ databases">
        <authorList>
            <person name="Cecchin M."/>
            <person name="Marcolungo L."/>
            <person name="Rossato M."/>
            <person name="Girolomoni L."/>
            <person name="Cosentino E."/>
            <person name="Cuine S."/>
            <person name="Li-Beisson Y."/>
            <person name="Delledonne M."/>
            <person name="Ballottari M."/>
        </authorList>
    </citation>
    <scope>NUCLEOTIDE SEQUENCE</scope>
    <source>
        <strain evidence="11">211/11P</strain>
        <tissue evidence="11">Whole cell</tissue>
    </source>
</reference>
<dbReference type="InterPro" id="IPR012341">
    <property type="entry name" value="6hp_glycosidase-like_sf"/>
</dbReference>
<protein>
    <recommendedName>
        <fullName evidence="3">cellulase</fullName>
        <ecNumber evidence="3">3.2.1.4</ecNumber>
    </recommendedName>
</protein>
<dbReference type="Gene3D" id="1.50.10.10">
    <property type="match status" value="1"/>
</dbReference>
<evidence type="ECO:0000259" key="10">
    <source>
        <dbReference type="PROSITE" id="PS51465"/>
    </source>
</evidence>
<dbReference type="SUPFAM" id="SSF48208">
    <property type="entry name" value="Six-hairpin glycosidases"/>
    <property type="match status" value="1"/>
</dbReference>
<evidence type="ECO:0000256" key="2">
    <source>
        <dbReference type="ARBA" id="ARBA00007072"/>
    </source>
</evidence>
<dbReference type="Pfam" id="PF00759">
    <property type="entry name" value="Glyco_hydro_9"/>
    <property type="match status" value="1"/>
</dbReference>
<evidence type="ECO:0000256" key="3">
    <source>
        <dbReference type="ARBA" id="ARBA00012601"/>
    </source>
</evidence>
<dbReference type="EMBL" id="SIDB01000012">
    <property type="protein sequence ID" value="KAI3425002.1"/>
    <property type="molecule type" value="Genomic_DNA"/>
</dbReference>
<comment type="similarity">
    <text evidence="2">Belongs to the glycosyl hydrolase 9 (cellulase E) family.</text>
</comment>
<dbReference type="EC" id="3.2.1.4" evidence="3"/>
<evidence type="ECO:0000256" key="9">
    <source>
        <dbReference type="SAM" id="SignalP"/>
    </source>
</evidence>
<dbReference type="Gene3D" id="3.30.60.30">
    <property type="match status" value="1"/>
</dbReference>
<dbReference type="GO" id="GO:0008810">
    <property type="term" value="F:cellulase activity"/>
    <property type="evidence" value="ECO:0007669"/>
    <property type="project" value="UniProtKB-EC"/>
</dbReference>
<dbReference type="PROSITE" id="PS00282">
    <property type="entry name" value="KAZAL_1"/>
    <property type="match status" value="1"/>
</dbReference>
<keyword evidence="4" id="KW-0378">Hydrolase</keyword>
<accession>A0A9D4YT90</accession>
<gene>
    <name evidence="11" type="ORF">D9Q98_008383</name>
</gene>
<keyword evidence="12" id="KW-1185">Reference proteome</keyword>
<feature type="domain" description="Kazal-like" evidence="10">
    <location>
        <begin position="25"/>
        <end position="69"/>
    </location>
</feature>
<evidence type="ECO:0000256" key="6">
    <source>
        <dbReference type="ARBA" id="ARBA00023277"/>
    </source>
</evidence>
<comment type="caution">
    <text evidence="11">The sequence shown here is derived from an EMBL/GenBank/DDBJ whole genome shotgun (WGS) entry which is preliminary data.</text>
</comment>
<evidence type="ECO:0000256" key="8">
    <source>
        <dbReference type="ARBA" id="ARBA00023326"/>
    </source>
</evidence>
<dbReference type="Pfam" id="PF00050">
    <property type="entry name" value="Kazal_1"/>
    <property type="match status" value="1"/>
</dbReference>
<dbReference type="OrthoDB" id="2015928at2759"/>
<dbReference type="InterPro" id="IPR036058">
    <property type="entry name" value="Kazal_dom_sf"/>
</dbReference>
<name>A0A9D4YT90_CHLVU</name>
<evidence type="ECO:0000256" key="1">
    <source>
        <dbReference type="ARBA" id="ARBA00000966"/>
    </source>
</evidence>
<dbReference type="InterPro" id="IPR001701">
    <property type="entry name" value="Glyco_hydro_9"/>
</dbReference>